<name>A0AAD9FAF5_DISEL</name>
<reference evidence="7" key="1">
    <citation type="submission" date="2023-04" db="EMBL/GenBank/DDBJ databases">
        <title>Chromosome-level genome of Chaenocephalus aceratus.</title>
        <authorList>
            <person name="Park H."/>
        </authorList>
    </citation>
    <scope>NUCLEOTIDE SEQUENCE</scope>
    <source>
        <strain evidence="7">DE</strain>
        <tissue evidence="7">Muscle</tissue>
    </source>
</reference>
<evidence type="ECO:0000313" key="7">
    <source>
        <dbReference type="EMBL" id="KAK1891590.1"/>
    </source>
</evidence>
<dbReference type="Pfam" id="PF00505">
    <property type="entry name" value="HMG_box"/>
    <property type="match status" value="1"/>
</dbReference>
<dbReference type="CDD" id="cd21995">
    <property type="entry name" value="HMG-box_TOX-like"/>
    <property type="match status" value="1"/>
</dbReference>
<keyword evidence="8" id="KW-1185">Reference proteome</keyword>
<feature type="domain" description="HMG box" evidence="6">
    <location>
        <begin position="231"/>
        <end position="289"/>
    </location>
</feature>
<accession>A0AAD9FAF5</accession>
<evidence type="ECO:0000256" key="4">
    <source>
        <dbReference type="PROSITE-ProRule" id="PRU00267"/>
    </source>
</evidence>
<sequence>MDVRFYPTAGGNSIPGEPPNMDFSHCLGYYNFNKFQNNNNYMNMAEANGALLAGDTFHTPSLGDEEFEIPPITPPPEIESGMGLSDVDSPYPAMPEPPVNHRGLLIPQFPPQSMDLPSITISRNMMDQEGLSVNNGQPVNVGPGHHRQYSANPAMVMKSIISMNSPNGMLSRNQLTTINQSQLNAQLSLNMAGPNIAHTAPSPPTSKSATPSPSSSINEDDQEEGNRIIGEKRDTQAAIKGQNPNATFGEVSKIVASMWDGLGEEQKQSYKSKTEAAKKEYLKALAAYRASLVSKAAAESAEAQTIRSVQQTLASTSLSPGLMMPSPLNQHHSMAAAALALQQGIPRAIAPKPLQMRLGGNQIVTSVTVSHQNMAPGMPQQMLGQMGSGGGMVAGAQSTAHSPGSVGGSASLGSPQPASQQQPHPSQIQAHAQALSQVSIY</sequence>
<dbReference type="PANTHER" id="PTHR45781:SF3">
    <property type="entry name" value="TOX HIGH MOBILITY GROUP BOX FAMILY MEMBER 3"/>
    <property type="match status" value="1"/>
</dbReference>
<dbReference type="GO" id="GO:0031490">
    <property type="term" value="F:chromatin DNA binding"/>
    <property type="evidence" value="ECO:0007669"/>
    <property type="project" value="TreeGrafter"/>
</dbReference>
<keyword evidence="3 4" id="KW-0539">Nucleus</keyword>
<comment type="caution">
    <text evidence="7">The sequence shown here is derived from an EMBL/GenBank/DDBJ whole genome shotgun (WGS) entry which is preliminary data.</text>
</comment>
<organism evidence="7 8">
    <name type="scientific">Dissostichus eleginoides</name>
    <name type="common">Patagonian toothfish</name>
    <name type="synonym">Dissostichus amissus</name>
    <dbReference type="NCBI Taxonomy" id="100907"/>
    <lineage>
        <taxon>Eukaryota</taxon>
        <taxon>Metazoa</taxon>
        <taxon>Chordata</taxon>
        <taxon>Craniata</taxon>
        <taxon>Vertebrata</taxon>
        <taxon>Euteleostomi</taxon>
        <taxon>Actinopterygii</taxon>
        <taxon>Neopterygii</taxon>
        <taxon>Teleostei</taxon>
        <taxon>Neoteleostei</taxon>
        <taxon>Acanthomorphata</taxon>
        <taxon>Eupercaria</taxon>
        <taxon>Perciformes</taxon>
        <taxon>Notothenioidei</taxon>
        <taxon>Nototheniidae</taxon>
        <taxon>Dissostichus</taxon>
    </lineage>
</organism>
<keyword evidence="2 4" id="KW-0238">DNA-binding</keyword>
<proteinExistence type="predicted"/>
<dbReference type="Proteomes" id="UP001228049">
    <property type="component" value="Unassembled WGS sequence"/>
</dbReference>
<evidence type="ECO:0000256" key="2">
    <source>
        <dbReference type="ARBA" id="ARBA00023125"/>
    </source>
</evidence>
<dbReference type="GO" id="GO:0006357">
    <property type="term" value="P:regulation of transcription by RNA polymerase II"/>
    <property type="evidence" value="ECO:0007669"/>
    <property type="project" value="TreeGrafter"/>
</dbReference>
<dbReference type="PROSITE" id="PS50118">
    <property type="entry name" value="HMG_BOX_2"/>
    <property type="match status" value="1"/>
</dbReference>
<gene>
    <name evidence="7" type="ORF">KUDE01_010418</name>
</gene>
<evidence type="ECO:0000313" key="8">
    <source>
        <dbReference type="Proteomes" id="UP001228049"/>
    </source>
</evidence>
<comment type="subcellular location">
    <subcellularLocation>
        <location evidence="1">Nucleus</location>
    </subcellularLocation>
</comment>
<feature type="region of interest" description="Disordered" evidence="5">
    <location>
        <begin position="386"/>
        <end position="441"/>
    </location>
</feature>
<feature type="region of interest" description="Disordered" evidence="5">
    <location>
        <begin position="193"/>
        <end position="224"/>
    </location>
</feature>
<dbReference type="AlphaFoldDB" id="A0AAD9FAF5"/>
<evidence type="ECO:0000259" key="6">
    <source>
        <dbReference type="PROSITE" id="PS50118"/>
    </source>
</evidence>
<feature type="compositionally biased region" description="Low complexity" evidence="5">
    <location>
        <begin position="205"/>
        <end position="216"/>
    </location>
</feature>
<evidence type="ECO:0000256" key="5">
    <source>
        <dbReference type="SAM" id="MobiDB-lite"/>
    </source>
</evidence>
<dbReference type="SUPFAM" id="SSF47095">
    <property type="entry name" value="HMG-box"/>
    <property type="match status" value="1"/>
</dbReference>
<dbReference type="GO" id="GO:0005634">
    <property type="term" value="C:nucleus"/>
    <property type="evidence" value="ECO:0007669"/>
    <property type="project" value="UniProtKB-SubCell"/>
</dbReference>
<dbReference type="Gene3D" id="1.10.30.10">
    <property type="entry name" value="High mobility group box domain"/>
    <property type="match status" value="1"/>
</dbReference>
<protein>
    <submittedName>
        <fullName evidence="7">TOX high mobility group box family member 3</fullName>
    </submittedName>
</protein>
<dbReference type="InterPro" id="IPR051365">
    <property type="entry name" value="TOX_HMG-box_domain"/>
</dbReference>
<feature type="compositionally biased region" description="Low complexity" evidence="5">
    <location>
        <begin position="408"/>
        <end position="434"/>
    </location>
</feature>
<dbReference type="PRINTS" id="PR00886">
    <property type="entry name" value="HIGHMOBLTY12"/>
</dbReference>
<feature type="DNA-binding region" description="HMG box" evidence="4">
    <location>
        <begin position="231"/>
        <end position="289"/>
    </location>
</feature>
<dbReference type="InterPro" id="IPR009071">
    <property type="entry name" value="HMG_box_dom"/>
</dbReference>
<dbReference type="InterPro" id="IPR036910">
    <property type="entry name" value="HMG_box_dom_sf"/>
</dbReference>
<evidence type="ECO:0000256" key="1">
    <source>
        <dbReference type="ARBA" id="ARBA00004123"/>
    </source>
</evidence>
<dbReference type="EMBL" id="JASDAP010000015">
    <property type="protein sequence ID" value="KAK1891590.1"/>
    <property type="molecule type" value="Genomic_DNA"/>
</dbReference>
<evidence type="ECO:0000256" key="3">
    <source>
        <dbReference type="ARBA" id="ARBA00023242"/>
    </source>
</evidence>
<dbReference type="PANTHER" id="PTHR45781">
    <property type="entry name" value="AGAP000281-PA"/>
    <property type="match status" value="1"/>
</dbReference>
<dbReference type="SMART" id="SM00398">
    <property type="entry name" value="HMG"/>
    <property type="match status" value="1"/>
</dbReference>